<dbReference type="Proteomes" id="UP000214646">
    <property type="component" value="Unassembled WGS sequence"/>
</dbReference>
<evidence type="ECO:0000313" key="7">
    <source>
        <dbReference type="Proteomes" id="UP000214646"/>
    </source>
</evidence>
<dbReference type="InterPro" id="IPR002559">
    <property type="entry name" value="Transposase_11"/>
</dbReference>
<dbReference type="SUPFAM" id="SSF53098">
    <property type="entry name" value="Ribonuclease H-like"/>
    <property type="match status" value="1"/>
</dbReference>
<dbReference type="NCBIfam" id="NF033592">
    <property type="entry name" value="transpos_IS4_1"/>
    <property type="match status" value="1"/>
</dbReference>
<evidence type="ECO:0000256" key="1">
    <source>
        <dbReference type="ARBA" id="ARBA00010075"/>
    </source>
</evidence>
<keyword evidence="4" id="KW-0233">DNA recombination</keyword>
<name>A0A225DD55_9BACT</name>
<dbReference type="GO" id="GO:0003677">
    <property type="term" value="F:DNA binding"/>
    <property type="evidence" value="ECO:0007669"/>
    <property type="project" value="UniProtKB-KW"/>
</dbReference>
<reference evidence="7" key="1">
    <citation type="submission" date="2017-06" db="EMBL/GenBank/DDBJ databases">
        <title>Genome analysis of Fimbriiglobus ruber SP5, the first member of the order Planctomycetales with confirmed chitinolytic capability.</title>
        <authorList>
            <person name="Ravin N.V."/>
            <person name="Rakitin A.L."/>
            <person name="Ivanova A.A."/>
            <person name="Beletsky A.V."/>
            <person name="Kulichevskaya I.S."/>
            <person name="Mardanov A.V."/>
            <person name="Dedysh S.N."/>
        </authorList>
    </citation>
    <scope>NUCLEOTIDE SEQUENCE [LARGE SCALE GENOMIC DNA]</scope>
    <source>
        <strain evidence="7">SP5</strain>
    </source>
</reference>
<dbReference type="InterPro" id="IPR047952">
    <property type="entry name" value="Transpos_IS4"/>
</dbReference>
<evidence type="ECO:0000256" key="2">
    <source>
        <dbReference type="ARBA" id="ARBA00022578"/>
    </source>
</evidence>
<dbReference type="EMBL" id="NIDE01000018">
    <property type="protein sequence ID" value="OWK35256.1"/>
    <property type="molecule type" value="Genomic_DNA"/>
</dbReference>
<comment type="caution">
    <text evidence="6">The sequence shown here is derived from an EMBL/GenBank/DDBJ whole genome shotgun (WGS) entry which is preliminary data.</text>
</comment>
<keyword evidence="2" id="KW-0815">Transposition</keyword>
<evidence type="ECO:0000256" key="4">
    <source>
        <dbReference type="ARBA" id="ARBA00023172"/>
    </source>
</evidence>
<dbReference type="AlphaFoldDB" id="A0A225DD55"/>
<proteinExistence type="inferred from homology"/>
<feature type="domain" description="Transposase IS4-like" evidence="5">
    <location>
        <begin position="73"/>
        <end position="295"/>
    </location>
</feature>
<evidence type="ECO:0000256" key="3">
    <source>
        <dbReference type="ARBA" id="ARBA00023125"/>
    </source>
</evidence>
<sequence length="423" mass="45622">MARTFVLGFLQKPSASDEELAQLATQAGAPVTPQAIDQRHTPRLVQFLETLFRKSTTVVVGSTRALAPILERFPTVTILDSSTITLPDELGDRFAGCGGSYGRGAAALKLQTELDLRSGALSAITVESGRIPDGASARQHVIPPAGGLRITDLGYYSLAVFAPIAAGRAYFLSRLGFGTGVRVASGGPTVDLLPWLAGQPGPYVDAPVWLGEKRLGCRLLAWRLPDEPANRRRQKLRAAARAKGAPEPSAARLAWCEWTLLVTNVPGELLTPPEAVVLYRARWQVELLFKRWKSQDLVAVLSGATVVRQMVRVWSRLLAAVVQHWLVVATAWGDATRSWVKVSEAVRAFVGRLVGTLDDPVGLARVLSDLGQVVGKTCRRNKRRKPGTAELLNDVSLLDFSLFSDSPEVTQVGLEQPGLDSGG</sequence>
<evidence type="ECO:0000313" key="6">
    <source>
        <dbReference type="EMBL" id="OWK35256.1"/>
    </source>
</evidence>
<dbReference type="PANTHER" id="PTHR33258">
    <property type="entry name" value="TRANSPOSASE INSL FOR INSERTION SEQUENCE ELEMENT IS186A-RELATED"/>
    <property type="match status" value="1"/>
</dbReference>
<dbReference type="GO" id="GO:0004803">
    <property type="term" value="F:transposase activity"/>
    <property type="evidence" value="ECO:0007669"/>
    <property type="project" value="InterPro"/>
</dbReference>
<dbReference type="Pfam" id="PF01609">
    <property type="entry name" value="DDE_Tnp_1"/>
    <property type="match status" value="1"/>
</dbReference>
<gene>
    <name evidence="6" type="ORF">FRUB_09417</name>
</gene>
<dbReference type="RefSeq" id="WP_161968022.1">
    <property type="nucleotide sequence ID" value="NZ_NIDE01000018.1"/>
</dbReference>
<keyword evidence="7" id="KW-1185">Reference proteome</keyword>
<organism evidence="6 7">
    <name type="scientific">Fimbriiglobus ruber</name>
    <dbReference type="NCBI Taxonomy" id="1908690"/>
    <lineage>
        <taxon>Bacteria</taxon>
        <taxon>Pseudomonadati</taxon>
        <taxon>Planctomycetota</taxon>
        <taxon>Planctomycetia</taxon>
        <taxon>Gemmatales</taxon>
        <taxon>Gemmataceae</taxon>
        <taxon>Fimbriiglobus</taxon>
    </lineage>
</organism>
<comment type="similarity">
    <text evidence="1">Belongs to the transposase 11 family.</text>
</comment>
<accession>A0A225DD55</accession>
<keyword evidence="3" id="KW-0238">DNA-binding</keyword>
<dbReference type="GO" id="GO:0006313">
    <property type="term" value="P:DNA transposition"/>
    <property type="evidence" value="ECO:0007669"/>
    <property type="project" value="InterPro"/>
</dbReference>
<dbReference type="PANTHER" id="PTHR33258:SF1">
    <property type="entry name" value="TRANSPOSASE INSL FOR INSERTION SEQUENCE ELEMENT IS186A-RELATED"/>
    <property type="match status" value="1"/>
</dbReference>
<dbReference type="OrthoDB" id="258760at2"/>
<dbReference type="InterPro" id="IPR012337">
    <property type="entry name" value="RNaseH-like_sf"/>
</dbReference>
<evidence type="ECO:0000259" key="5">
    <source>
        <dbReference type="Pfam" id="PF01609"/>
    </source>
</evidence>
<protein>
    <submittedName>
        <fullName evidence="6">Mobile element protein</fullName>
    </submittedName>
</protein>